<keyword evidence="4" id="KW-0830">Ubiquinone</keyword>
<dbReference type="Pfam" id="PF03109">
    <property type="entry name" value="ABC1"/>
    <property type="match status" value="1"/>
</dbReference>
<name>S9PK18_CYSF2</name>
<evidence type="ECO:0000256" key="2">
    <source>
        <dbReference type="SAM" id="Phobius"/>
    </source>
</evidence>
<dbReference type="AlphaFoldDB" id="S9PK18"/>
<reference evidence="4" key="1">
    <citation type="submission" date="2013-05" db="EMBL/GenBank/DDBJ databases">
        <title>Genome assembly of Cystobacter fuscus DSM 2262.</title>
        <authorList>
            <person name="Sharma G."/>
            <person name="Khatri I."/>
            <person name="Kaur C."/>
            <person name="Mayilraj S."/>
            <person name="Subramanian S."/>
        </authorList>
    </citation>
    <scope>NUCLEOTIDE SEQUENCE [LARGE SCALE GENOMIC DNA]</scope>
    <source>
        <strain evidence="4">DSM 2262</strain>
    </source>
</reference>
<dbReference type="InterPro" id="IPR004147">
    <property type="entry name" value="ABC1_dom"/>
</dbReference>
<dbReference type="PANTHER" id="PTHR10566:SF113">
    <property type="entry name" value="PROTEIN ACTIVITY OF BC1 COMPLEX KINASE 7, CHLOROPLASTIC"/>
    <property type="match status" value="1"/>
</dbReference>
<evidence type="ECO:0000313" key="4">
    <source>
        <dbReference type="EMBL" id="EPX62802.1"/>
    </source>
</evidence>
<keyword evidence="2" id="KW-1133">Transmembrane helix</keyword>
<sequence>MPPTVLFQDLNRLRQIGVIAARHGFGEWFERAGVWRLLGRREKVEVSAETQRASTARRFRMLLNDLGPSFVKLGQVLSTRADLLPGEYVEELATLQDHVEPFPLEEVYTRIRESLGSDASELFREIDPKPLAAASIAQVHRAVTLEGDEVVVKVQRPGIAEQIDSDLAVLRSLARLLEAVVEETSIYSPTGIIDEFDRAIHEELDFVHEAANIRAFLENHRNRPYMTIPRVYEALSSRTVLTMEFVRGVKVSQAQLSPEDRREVAGHILDTSFRQLFEDGLFHGDPHPGNLLVLEGNRLALLDFGVVGRLTRVMQETLVMLVMAVALKDSDSVARILYRVGAPDSRANLMGFRNDIETLLGKYLTTTLGEVDSRSLMRDLLDLAVRYHIRVPKEYALLGRASVATEGILRSLHPDMNVLEVAMPYAKELLADRYDPSQLQGGLMRTLLRFQSMAADLPTQLSQILLDLESGKFSVTVRAEQFDRLNDSLRSAALVMFLGLCACGTIVGVFISFAQTGPWQFHGLPVLGLLGLALSAGLFGATFTWFLFGKRFGKVRVSRWLGNKKPPR</sequence>
<feature type="transmembrane region" description="Helical" evidence="2">
    <location>
        <begin position="526"/>
        <end position="548"/>
    </location>
</feature>
<keyword evidence="5" id="KW-1185">Reference proteome</keyword>
<feature type="domain" description="ABC1 atypical kinase-like" evidence="3">
    <location>
        <begin position="95"/>
        <end position="336"/>
    </location>
</feature>
<dbReference type="InterPro" id="IPR050154">
    <property type="entry name" value="UbiB_kinase"/>
</dbReference>
<dbReference type="CDD" id="cd05121">
    <property type="entry name" value="ABC1_ADCK3-like"/>
    <property type="match status" value="1"/>
</dbReference>
<evidence type="ECO:0000259" key="3">
    <source>
        <dbReference type="Pfam" id="PF03109"/>
    </source>
</evidence>
<organism evidence="4 5">
    <name type="scientific">Cystobacter fuscus (strain ATCC 25194 / DSM 2262 / NBRC 100088 / M29)</name>
    <dbReference type="NCBI Taxonomy" id="1242864"/>
    <lineage>
        <taxon>Bacteria</taxon>
        <taxon>Pseudomonadati</taxon>
        <taxon>Myxococcota</taxon>
        <taxon>Myxococcia</taxon>
        <taxon>Myxococcales</taxon>
        <taxon>Cystobacterineae</taxon>
        <taxon>Archangiaceae</taxon>
        <taxon>Cystobacter</taxon>
    </lineage>
</organism>
<dbReference type="eggNOG" id="COG0661">
    <property type="taxonomic scope" value="Bacteria"/>
</dbReference>
<gene>
    <name evidence="4" type="ORF">D187_006212</name>
</gene>
<keyword evidence="4" id="KW-0560">Oxidoreductase</keyword>
<dbReference type="EMBL" id="ANAH02000006">
    <property type="protein sequence ID" value="EPX62802.1"/>
    <property type="molecule type" value="Genomic_DNA"/>
</dbReference>
<evidence type="ECO:0000256" key="1">
    <source>
        <dbReference type="ARBA" id="ARBA00009670"/>
    </source>
</evidence>
<dbReference type="PANTHER" id="PTHR10566">
    <property type="entry name" value="CHAPERONE-ACTIVITY OF BC1 COMPLEX CABC1 -RELATED"/>
    <property type="match status" value="1"/>
</dbReference>
<comment type="similarity">
    <text evidence="1">Belongs to the protein kinase superfamily. ADCK protein kinase family.</text>
</comment>
<keyword evidence="4" id="KW-0503">Monooxygenase</keyword>
<keyword evidence="2" id="KW-0472">Membrane</keyword>
<dbReference type="GO" id="GO:0004497">
    <property type="term" value="F:monooxygenase activity"/>
    <property type="evidence" value="ECO:0007669"/>
    <property type="project" value="UniProtKB-KW"/>
</dbReference>
<feature type="transmembrane region" description="Helical" evidence="2">
    <location>
        <begin position="492"/>
        <end position="514"/>
    </location>
</feature>
<dbReference type="SUPFAM" id="SSF56112">
    <property type="entry name" value="Protein kinase-like (PK-like)"/>
    <property type="match status" value="1"/>
</dbReference>
<accession>S9PK18</accession>
<dbReference type="Proteomes" id="UP000011682">
    <property type="component" value="Unassembled WGS sequence"/>
</dbReference>
<comment type="caution">
    <text evidence="4">The sequence shown here is derived from an EMBL/GenBank/DDBJ whole genome shotgun (WGS) entry which is preliminary data.</text>
</comment>
<dbReference type="InterPro" id="IPR011009">
    <property type="entry name" value="Kinase-like_dom_sf"/>
</dbReference>
<proteinExistence type="inferred from homology"/>
<protein>
    <submittedName>
        <fullName evidence="4">Ubiquinone biosynthesis monooxygenase UbiB</fullName>
    </submittedName>
</protein>
<evidence type="ECO:0000313" key="5">
    <source>
        <dbReference type="Proteomes" id="UP000011682"/>
    </source>
</evidence>
<keyword evidence="2" id="KW-0812">Transmembrane</keyword>